<dbReference type="InterPro" id="IPR012893">
    <property type="entry name" value="HipA-like_C"/>
</dbReference>
<feature type="domain" description="HipA-like C-terminal" evidence="4">
    <location>
        <begin position="169"/>
        <end position="382"/>
    </location>
</feature>
<sequence length="410" mass="46050">MSIDVFIDAYGVNRKAGTLRRHSGSGHKRVTYEHDPDWMKSPEAFQFDPSLPLQAGNLHPGQNKPMFGTLGDSAPDTWGRNLMRRRERREAEREGRAVRTLHEADYLLGVSDETRLGGIRFCVKGIFQSPQDKGVPSTVALGDLLNAAQRIERGEETDNDLMMIFAPGSSLGGARPKASVYDQHGNLSIAKFPKNQDEYSVERWEAIAMDMAKAAGIEVGDYDLLNAGDNIVYLSRRFDRITSGDDHHRIPFMSAMAVTEHNDGDDDCSYLEIVDAINARGAQPEKDRVELFRRMAFSILISNTDDHFRNHGFLWTGKKGWRLSPVYDINPAPDKPRILSTRIDFEEATASIGLLRSVAEFFLPMKTADTVIEECRSVVQQWQDFALKRGAPASEIKIMRPALEHEDTQP</sequence>
<dbReference type="GO" id="GO:0005829">
    <property type="term" value="C:cytosol"/>
    <property type="evidence" value="ECO:0007669"/>
    <property type="project" value="TreeGrafter"/>
</dbReference>
<evidence type="ECO:0000313" key="5">
    <source>
        <dbReference type="EMBL" id="KPB00661.1"/>
    </source>
</evidence>
<dbReference type="GO" id="GO:0004674">
    <property type="term" value="F:protein serine/threonine kinase activity"/>
    <property type="evidence" value="ECO:0007669"/>
    <property type="project" value="TreeGrafter"/>
</dbReference>
<keyword evidence="2" id="KW-0808">Transferase</keyword>
<accession>A0A0N0VL71</accession>
<comment type="similarity">
    <text evidence="1">Belongs to the HipA Ser/Thr kinase family.</text>
</comment>
<evidence type="ECO:0000313" key="6">
    <source>
        <dbReference type="Proteomes" id="UP000038011"/>
    </source>
</evidence>
<organism evidence="5 6">
    <name type="scientific">Ahrensia marina</name>
    <dbReference type="NCBI Taxonomy" id="1514904"/>
    <lineage>
        <taxon>Bacteria</taxon>
        <taxon>Pseudomonadati</taxon>
        <taxon>Pseudomonadota</taxon>
        <taxon>Alphaproteobacteria</taxon>
        <taxon>Hyphomicrobiales</taxon>
        <taxon>Ahrensiaceae</taxon>
        <taxon>Ahrensia</taxon>
    </lineage>
</organism>
<name>A0A0N0VL71_9HYPH</name>
<evidence type="ECO:0000256" key="2">
    <source>
        <dbReference type="ARBA" id="ARBA00022679"/>
    </source>
</evidence>
<dbReference type="PANTHER" id="PTHR37419:SF8">
    <property type="entry name" value="TOXIN YJJJ"/>
    <property type="match status" value="1"/>
</dbReference>
<dbReference type="STRING" id="1514904.SU32_12655"/>
<keyword evidence="6" id="KW-1185">Reference proteome</keyword>
<comment type="caution">
    <text evidence="5">The sequence shown here is derived from an EMBL/GenBank/DDBJ whole genome shotgun (WGS) entry which is preliminary data.</text>
</comment>
<reference evidence="5 6" key="1">
    <citation type="submission" date="2015-01" db="EMBL/GenBank/DDBJ databases">
        <title>Ahrensia donghaiensis sp. nov., a novel dimethylsulphoniopropionate-cleavage bacterium isolated from seawater and emended descriptions of the genus Ahrensia and Ahrensia kielensis.</title>
        <authorList>
            <person name="Liu J."/>
        </authorList>
    </citation>
    <scope>NUCLEOTIDE SEQUENCE [LARGE SCALE GENOMIC DNA]</scope>
    <source>
        <strain evidence="5 6">LZD062</strain>
    </source>
</reference>
<proteinExistence type="inferred from homology"/>
<dbReference type="EMBL" id="JXMU01000018">
    <property type="protein sequence ID" value="KPB00661.1"/>
    <property type="molecule type" value="Genomic_DNA"/>
</dbReference>
<gene>
    <name evidence="5" type="ORF">SU32_12655</name>
</gene>
<keyword evidence="3" id="KW-0418">Kinase</keyword>
<dbReference type="OrthoDB" id="9805913at2"/>
<protein>
    <recommendedName>
        <fullName evidence="4">HipA-like C-terminal domain-containing protein</fullName>
    </recommendedName>
</protein>
<dbReference type="Proteomes" id="UP000038011">
    <property type="component" value="Unassembled WGS sequence"/>
</dbReference>
<evidence type="ECO:0000256" key="1">
    <source>
        <dbReference type="ARBA" id="ARBA00010164"/>
    </source>
</evidence>
<dbReference type="Pfam" id="PF07804">
    <property type="entry name" value="HipA_C"/>
    <property type="match status" value="1"/>
</dbReference>
<dbReference type="RefSeq" id="WP_053999738.1">
    <property type="nucleotide sequence ID" value="NZ_JXMU01000018.1"/>
</dbReference>
<dbReference type="PATRIC" id="fig|1514904.3.peg.1382"/>
<dbReference type="AlphaFoldDB" id="A0A0N0VL71"/>
<dbReference type="InterPro" id="IPR052028">
    <property type="entry name" value="HipA_Ser/Thr_kinase"/>
</dbReference>
<evidence type="ECO:0000256" key="3">
    <source>
        <dbReference type="ARBA" id="ARBA00022777"/>
    </source>
</evidence>
<evidence type="ECO:0000259" key="4">
    <source>
        <dbReference type="Pfam" id="PF07804"/>
    </source>
</evidence>
<dbReference type="PANTHER" id="PTHR37419">
    <property type="entry name" value="SERINE/THREONINE-PROTEIN KINASE TOXIN HIPA"/>
    <property type="match status" value="1"/>
</dbReference>
<dbReference type="Gene3D" id="1.10.1070.20">
    <property type="match status" value="1"/>
</dbReference>